<dbReference type="Proteomes" id="UP000051906">
    <property type="component" value="Unassembled WGS sequence"/>
</dbReference>
<evidence type="ECO:0000313" key="3">
    <source>
        <dbReference type="Proteomes" id="UP000051906"/>
    </source>
</evidence>
<gene>
    <name evidence="2" type="ORF">IV54_GL001004</name>
</gene>
<dbReference type="Gene3D" id="3.40.630.30">
    <property type="match status" value="1"/>
</dbReference>
<keyword evidence="3" id="KW-1185">Reference proteome</keyword>
<dbReference type="InterPro" id="IPR000182">
    <property type="entry name" value="GNAT_dom"/>
</dbReference>
<reference evidence="2 3" key="1">
    <citation type="journal article" date="2015" name="Genome Announc.">
        <title>Expanding the biotechnology potential of lactobacilli through comparative genomics of 213 strains and associated genera.</title>
        <authorList>
            <person name="Sun Z."/>
            <person name="Harris H.M."/>
            <person name="McCann A."/>
            <person name="Guo C."/>
            <person name="Argimon S."/>
            <person name="Zhang W."/>
            <person name="Yang X."/>
            <person name="Jeffery I.B."/>
            <person name="Cooney J.C."/>
            <person name="Kagawa T.F."/>
            <person name="Liu W."/>
            <person name="Song Y."/>
            <person name="Salvetti E."/>
            <person name="Wrobel A."/>
            <person name="Rasinkangas P."/>
            <person name="Parkhill J."/>
            <person name="Rea M.C."/>
            <person name="O'Sullivan O."/>
            <person name="Ritari J."/>
            <person name="Douillard F.P."/>
            <person name="Paul Ross R."/>
            <person name="Yang R."/>
            <person name="Briner A.E."/>
            <person name="Felis G.E."/>
            <person name="de Vos W.M."/>
            <person name="Barrangou R."/>
            <person name="Klaenhammer T.R."/>
            <person name="Caufield P.W."/>
            <person name="Cui Y."/>
            <person name="Zhang H."/>
            <person name="O'Toole P.W."/>
        </authorList>
    </citation>
    <scope>NUCLEOTIDE SEQUENCE [LARGE SCALE GENOMIC DNA]</scope>
    <source>
        <strain evidence="2 3">DSM 22467</strain>
    </source>
</reference>
<dbReference type="InterPro" id="IPR016181">
    <property type="entry name" value="Acyl_CoA_acyltransferase"/>
</dbReference>
<dbReference type="EMBL" id="JQCA01000029">
    <property type="protein sequence ID" value="KRO04601.1"/>
    <property type="molecule type" value="Genomic_DNA"/>
</dbReference>
<dbReference type="STRING" id="616990.IV54_GL001004"/>
<dbReference type="PROSITE" id="PS51186">
    <property type="entry name" value="GNAT"/>
    <property type="match status" value="1"/>
</dbReference>
<dbReference type="GO" id="GO:0016747">
    <property type="term" value="F:acyltransferase activity, transferring groups other than amino-acyl groups"/>
    <property type="evidence" value="ECO:0007669"/>
    <property type="project" value="InterPro"/>
</dbReference>
<dbReference type="OrthoDB" id="7205533at2"/>
<dbReference type="AlphaFoldDB" id="A0A0R2LT23"/>
<evidence type="ECO:0000259" key="1">
    <source>
        <dbReference type="PROSITE" id="PS51186"/>
    </source>
</evidence>
<sequence>MIKPTFTAVATDQLAELRRLSIDTFTDTFGAQNTSADLQAYLTKAFNPSQLASEFADVNSQFYFIQVANTVRGYLKLVSHADDLEIQRLYLTSAGQHQGYGVAAIAFATRRAQLAAKSELRLGVWEHNLTAIDFYRSQGFQQTGSHPFQLGSATQTDLIMTKKI</sequence>
<accession>A0A0R2LT23</accession>
<dbReference type="PATRIC" id="fig|616990.3.peg.1086"/>
<feature type="domain" description="N-acetyltransferase" evidence="1">
    <location>
        <begin position="4"/>
        <end position="164"/>
    </location>
</feature>
<name>A0A0R2LT23_9LACO</name>
<evidence type="ECO:0000313" key="2">
    <source>
        <dbReference type="EMBL" id="KRO04601.1"/>
    </source>
</evidence>
<dbReference type="RefSeq" id="WP_057877791.1">
    <property type="nucleotide sequence ID" value="NZ_JQCA01000029.1"/>
</dbReference>
<proteinExistence type="predicted"/>
<organism evidence="2 3">
    <name type="scientific">Levilactobacillus paucivorans</name>
    <dbReference type="NCBI Taxonomy" id="616990"/>
    <lineage>
        <taxon>Bacteria</taxon>
        <taxon>Bacillati</taxon>
        <taxon>Bacillota</taxon>
        <taxon>Bacilli</taxon>
        <taxon>Lactobacillales</taxon>
        <taxon>Lactobacillaceae</taxon>
        <taxon>Levilactobacillus</taxon>
    </lineage>
</organism>
<dbReference type="Pfam" id="PF00583">
    <property type="entry name" value="Acetyltransf_1"/>
    <property type="match status" value="1"/>
</dbReference>
<comment type="caution">
    <text evidence="2">The sequence shown here is derived from an EMBL/GenBank/DDBJ whole genome shotgun (WGS) entry which is preliminary data.</text>
</comment>
<dbReference type="SUPFAM" id="SSF55729">
    <property type="entry name" value="Acyl-CoA N-acyltransferases (Nat)"/>
    <property type="match status" value="1"/>
</dbReference>
<protein>
    <recommendedName>
        <fullName evidence="1">N-acetyltransferase domain-containing protein</fullName>
    </recommendedName>
</protein>